<protein>
    <submittedName>
        <fullName evidence="9">Cobalt-zinc-cadmium resistance protein CzcA</fullName>
    </submittedName>
</protein>
<organism evidence="9 10">
    <name type="scientific">Phenylobacterium haematophilum</name>
    <dbReference type="NCBI Taxonomy" id="98513"/>
    <lineage>
        <taxon>Bacteria</taxon>
        <taxon>Pseudomonadati</taxon>
        <taxon>Pseudomonadota</taxon>
        <taxon>Alphaproteobacteria</taxon>
        <taxon>Caulobacterales</taxon>
        <taxon>Caulobacteraceae</taxon>
        <taxon>Phenylobacterium</taxon>
    </lineage>
</organism>
<evidence type="ECO:0000256" key="6">
    <source>
        <dbReference type="ARBA" id="ARBA00022989"/>
    </source>
</evidence>
<keyword evidence="5 8" id="KW-0812">Transmembrane</keyword>
<proteinExistence type="inferred from homology"/>
<evidence type="ECO:0000256" key="8">
    <source>
        <dbReference type="SAM" id="Phobius"/>
    </source>
</evidence>
<feature type="transmembrane region" description="Helical" evidence="8">
    <location>
        <begin position="1007"/>
        <end position="1030"/>
    </location>
</feature>
<comment type="caution">
    <text evidence="9">The sequence shown here is derived from an EMBL/GenBank/DDBJ whole genome shotgun (WGS) entry which is preliminary data.</text>
</comment>
<keyword evidence="6 8" id="KW-1133">Transmembrane helix</keyword>
<dbReference type="Pfam" id="PF00873">
    <property type="entry name" value="ACR_tran"/>
    <property type="match status" value="1"/>
</dbReference>
<dbReference type="Gene3D" id="3.30.70.1320">
    <property type="entry name" value="Multidrug efflux transporter AcrB pore domain like"/>
    <property type="match status" value="2"/>
</dbReference>
<evidence type="ECO:0000313" key="9">
    <source>
        <dbReference type="EMBL" id="MBB3891480.1"/>
    </source>
</evidence>
<dbReference type="GO" id="GO:0042910">
    <property type="term" value="F:xenobiotic transmembrane transporter activity"/>
    <property type="evidence" value="ECO:0007669"/>
    <property type="project" value="TreeGrafter"/>
</dbReference>
<sequence length="1073" mass="114160">MFKLLIEASVRFRWFVVLAVALVCAVGLFELTRLPIDAVPDITNRQVQITTVAPALAPEQIERQVTYPLETALAGIPGLTSTRSLSRNGFSQITAIFTDQTDIYFARQQVAERLAQARERMPEGVEPALSPITTGLGEVLMWTVDYEPYSQKTLAKPGQPGWQEEGVYLTPEGERLTTPQQRATYLRTVQDWIIAPQMRTTTGLAGVDTVGGYVKEFAVRPDVAKLAGYGLSLNDLVLALDRANIQSGAGYIQRAGEALVVRTDALAATAEDLAQAPVTNRSGLVVRVADVATVEAGQAPRLGGASRDGHEAVLGTALMIAGGNSRTVAQAAAERLSVVDDSLPPSIVAVPVLNRSELVNSTIATVARNLTEGALLVIVILFLLLGNIRAAIITSLMIPLSFLFAVIGMNRFGISGNLMSLGALDFGLMVDGGVVVIENTLLMLTKRRAELGRLLTRHERLDVAIQSARQMVKPAAFGQLIILLVFAPLLTLEGVEGKTFQPMGATVMLALVGAFIFSFTFVPAMTALLVRDPKTVHTGPDGEVEEHETKILRFARRFIQPAIVAAVARPKVVLISAITALVLGAVSFTVLGREFIPTLDEGDIAMQALRVPSASLEQSLAMQMALEKVIKAQPEVETMFSRTGTAEAAVDPMPPNISDSVIVLKDRKDWPDPKLPKEELIARFEKVASGQIGNNFEFSQPIELRFNELISGVRTDLAVMVYGDDFATLQRVSDQIAGVLRETSGSADVRVEQASGLPTLTITVDRFAAANYGLSAADISEAVSAGIGGAEAGRIFEGDRRFDVVVRLPEDARNDPAALAALPISGPNGTVVPLSSVARIQTGEGPNQISRQNGSRRMVVQANVRGRDLGGFVTDAQERVAKVDLPAGVYLDWGGQFENLQRAEQRLSLVIPIVFVLIGILLFMALGSFAEAGLVFACVPLALVGGALALLLRGMPFSVSAAVGFIAVSGVATLNGLVLMQSIRERLDGGLDPRTAAIEGASSRLRAVLTTALVAIVGFIPMAIASGAGAEVQKPLATVVIGGLLTATALTLLVLPTFAAQAVRHRKSEGIED</sequence>
<dbReference type="Gene3D" id="1.20.1640.10">
    <property type="entry name" value="Multidrug efflux transporter AcrB transmembrane domain"/>
    <property type="match status" value="3"/>
</dbReference>
<evidence type="ECO:0000256" key="4">
    <source>
        <dbReference type="ARBA" id="ARBA00022475"/>
    </source>
</evidence>
<feature type="transmembrane region" description="Helical" evidence="8">
    <location>
        <begin position="12"/>
        <end position="29"/>
    </location>
</feature>
<feature type="transmembrane region" description="Helical" evidence="8">
    <location>
        <begin position="933"/>
        <end position="952"/>
    </location>
</feature>
<evidence type="ECO:0000256" key="7">
    <source>
        <dbReference type="ARBA" id="ARBA00023136"/>
    </source>
</evidence>
<feature type="transmembrane region" description="Helical" evidence="8">
    <location>
        <begin position="366"/>
        <end position="385"/>
    </location>
</feature>
<feature type="transmembrane region" description="Helical" evidence="8">
    <location>
        <begin position="475"/>
        <end position="495"/>
    </location>
</feature>
<dbReference type="SUPFAM" id="SSF82866">
    <property type="entry name" value="Multidrug efflux transporter AcrB transmembrane domain"/>
    <property type="match status" value="2"/>
</dbReference>
<dbReference type="SUPFAM" id="SSF82714">
    <property type="entry name" value="Multidrug efflux transporter AcrB TolC docking domain, DN and DC subdomains"/>
    <property type="match status" value="2"/>
</dbReference>
<dbReference type="AlphaFoldDB" id="A0A840A212"/>
<keyword evidence="7 8" id="KW-0472">Membrane</keyword>
<dbReference type="GO" id="GO:0005886">
    <property type="term" value="C:plasma membrane"/>
    <property type="evidence" value="ECO:0007669"/>
    <property type="project" value="UniProtKB-SubCell"/>
</dbReference>
<dbReference type="InterPro" id="IPR027463">
    <property type="entry name" value="AcrB_DN_DC_subdom"/>
</dbReference>
<feature type="transmembrane region" description="Helical" evidence="8">
    <location>
        <begin position="426"/>
        <end position="444"/>
    </location>
</feature>
<feature type="transmembrane region" description="Helical" evidence="8">
    <location>
        <begin position="392"/>
        <end position="414"/>
    </location>
</feature>
<evidence type="ECO:0000256" key="3">
    <source>
        <dbReference type="ARBA" id="ARBA00022448"/>
    </source>
</evidence>
<dbReference type="Gene3D" id="3.30.70.1430">
    <property type="entry name" value="Multidrug efflux transporter AcrB pore domain"/>
    <property type="match status" value="2"/>
</dbReference>
<dbReference type="NCBIfam" id="TIGR00914">
    <property type="entry name" value="2A0601"/>
    <property type="match status" value="1"/>
</dbReference>
<accession>A0A840A212</accession>
<feature type="transmembrane region" description="Helical" evidence="8">
    <location>
        <begin position="907"/>
        <end position="926"/>
    </location>
</feature>
<keyword evidence="3" id="KW-0813">Transport</keyword>
<dbReference type="PANTHER" id="PTHR32063:SF24">
    <property type="entry name" value="CATION EFFLUX SYSTEM (ACRB_ACRD_ACRF FAMILY)"/>
    <property type="match status" value="1"/>
</dbReference>
<feature type="transmembrane region" description="Helical" evidence="8">
    <location>
        <begin position="1036"/>
        <end position="1058"/>
    </location>
</feature>
<keyword evidence="10" id="KW-1185">Reference proteome</keyword>
<feature type="transmembrane region" description="Helical" evidence="8">
    <location>
        <begin position="507"/>
        <end position="530"/>
    </location>
</feature>
<comment type="similarity">
    <text evidence="2">Belongs to the resistance-nodulation-cell division (RND) (TC 2.A.6) family.</text>
</comment>
<dbReference type="SUPFAM" id="SSF82693">
    <property type="entry name" value="Multidrug efflux transporter AcrB pore domain, PN1, PN2, PC1 and PC2 subdomains"/>
    <property type="match status" value="3"/>
</dbReference>
<dbReference type="GO" id="GO:0008324">
    <property type="term" value="F:monoatomic cation transmembrane transporter activity"/>
    <property type="evidence" value="ECO:0007669"/>
    <property type="project" value="InterPro"/>
</dbReference>
<keyword evidence="4" id="KW-1003">Cell membrane</keyword>
<dbReference type="Proteomes" id="UP000530564">
    <property type="component" value="Unassembled WGS sequence"/>
</dbReference>
<reference evidence="9 10" key="1">
    <citation type="submission" date="2020-08" db="EMBL/GenBank/DDBJ databases">
        <title>Genomic Encyclopedia of Type Strains, Phase IV (KMG-IV): sequencing the most valuable type-strain genomes for metagenomic binning, comparative biology and taxonomic classification.</title>
        <authorList>
            <person name="Goeker M."/>
        </authorList>
    </citation>
    <scope>NUCLEOTIDE SEQUENCE [LARGE SCALE GENOMIC DNA]</scope>
    <source>
        <strain evidence="9 10">DSM 21793</strain>
    </source>
</reference>
<dbReference type="Gene3D" id="3.30.2090.10">
    <property type="entry name" value="Multidrug efflux transporter AcrB TolC docking domain, DN and DC subdomains"/>
    <property type="match status" value="2"/>
</dbReference>
<dbReference type="EMBL" id="JACIDK010000002">
    <property type="protein sequence ID" value="MBB3891480.1"/>
    <property type="molecule type" value="Genomic_DNA"/>
</dbReference>
<evidence type="ECO:0000256" key="2">
    <source>
        <dbReference type="ARBA" id="ARBA00010942"/>
    </source>
</evidence>
<evidence type="ECO:0000313" key="10">
    <source>
        <dbReference type="Proteomes" id="UP000530564"/>
    </source>
</evidence>
<feature type="transmembrane region" description="Helical" evidence="8">
    <location>
        <begin position="958"/>
        <end position="979"/>
    </location>
</feature>
<evidence type="ECO:0000256" key="5">
    <source>
        <dbReference type="ARBA" id="ARBA00022692"/>
    </source>
</evidence>
<gene>
    <name evidence="9" type="ORF">GGQ61_002197</name>
</gene>
<evidence type="ECO:0000256" key="1">
    <source>
        <dbReference type="ARBA" id="ARBA00004651"/>
    </source>
</evidence>
<dbReference type="InterPro" id="IPR004763">
    <property type="entry name" value="CusA-like"/>
</dbReference>
<name>A0A840A212_9CAUL</name>
<dbReference type="RefSeq" id="WP_183772348.1">
    <property type="nucleotide sequence ID" value="NZ_JACIDK010000002.1"/>
</dbReference>
<comment type="subcellular location">
    <subcellularLocation>
        <location evidence="1">Cell membrane</location>
        <topology evidence="1">Multi-pass membrane protein</topology>
    </subcellularLocation>
</comment>
<dbReference type="PANTHER" id="PTHR32063">
    <property type="match status" value="1"/>
</dbReference>
<dbReference type="Gene3D" id="3.30.70.1440">
    <property type="entry name" value="Multidrug efflux transporter AcrB pore domain"/>
    <property type="match status" value="1"/>
</dbReference>
<feature type="transmembrane region" description="Helical" evidence="8">
    <location>
        <begin position="572"/>
        <end position="591"/>
    </location>
</feature>
<dbReference type="PRINTS" id="PR00702">
    <property type="entry name" value="ACRIFLAVINRP"/>
</dbReference>
<dbReference type="InterPro" id="IPR001036">
    <property type="entry name" value="Acrflvin-R"/>
</dbReference>